<dbReference type="InterPro" id="IPR004291">
    <property type="entry name" value="Transposase_IS66_central"/>
</dbReference>
<dbReference type="InterPro" id="IPR045618">
    <property type="entry name" value="DUF6444"/>
</dbReference>
<dbReference type="PANTHER" id="PTHR33678:SF2">
    <property type="match status" value="1"/>
</dbReference>
<evidence type="ECO:0000259" key="3">
    <source>
        <dbReference type="Pfam" id="PF20042"/>
    </source>
</evidence>
<evidence type="ECO:0000256" key="1">
    <source>
        <dbReference type="SAM" id="MobiDB-lite"/>
    </source>
</evidence>
<dbReference type="PANTHER" id="PTHR33678">
    <property type="entry name" value="BLL1576 PROTEIN"/>
    <property type="match status" value="1"/>
</dbReference>
<feature type="compositionally biased region" description="Basic residues" evidence="1">
    <location>
        <begin position="39"/>
        <end position="51"/>
    </location>
</feature>
<dbReference type="EMBL" id="CP036434">
    <property type="protein sequence ID" value="QDV05531.1"/>
    <property type="molecule type" value="Genomic_DNA"/>
</dbReference>
<feature type="domain" description="DUF6444" evidence="3">
    <location>
        <begin position="6"/>
        <end position="62"/>
    </location>
</feature>
<keyword evidence="5" id="KW-1185">Reference proteome</keyword>
<feature type="region of interest" description="Disordered" evidence="1">
    <location>
        <begin position="1"/>
        <end position="73"/>
    </location>
</feature>
<gene>
    <name evidence="4" type="ORF">Poly30_10290</name>
</gene>
<dbReference type="InterPro" id="IPR052344">
    <property type="entry name" value="Transposase-related"/>
</dbReference>
<protein>
    <submittedName>
        <fullName evidence="4">Transposase IS66 family protein</fullName>
    </submittedName>
</protein>
<feature type="compositionally biased region" description="Basic and acidic residues" evidence="1">
    <location>
        <begin position="1"/>
        <end position="15"/>
    </location>
</feature>
<evidence type="ECO:0000313" key="5">
    <source>
        <dbReference type="Proteomes" id="UP000320390"/>
    </source>
</evidence>
<feature type="domain" description="Transposase IS66 central" evidence="2">
    <location>
        <begin position="137"/>
        <end position="407"/>
    </location>
</feature>
<evidence type="ECO:0000313" key="4">
    <source>
        <dbReference type="EMBL" id="QDV05531.1"/>
    </source>
</evidence>
<dbReference type="AlphaFoldDB" id="A0A518EN87"/>
<evidence type="ECO:0000259" key="2">
    <source>
        <dbReference type="Pfam" id="PF03050"/>
    </source>
</evidence>
<proteinExistence type="predicted"/>
<dbReference type="Pfam" id="PF20042">
    <property type="entry name" value="DUF6444"/>
    <property type="match status" value="1"/>
</dbReference>
<dbReference type="Proteomes" id="UP000320390">
    <property type="component" value="Chromosome"/>
</dbReference>
<name>A0A518EN87_9BACT</name>
<reference evidence="4 5" key="1">
    <citation type="submission" date="2019-02" db="EMBL/GenBank/DDBJ databases">
        <title>Deep-cultivation of Planctomycetes and their phenomic and genomic characterization uncovers novel biology.</title>
        <authorList>
            <person name="Wiegand S."/>
            <person name="Jogler M."/>
            <person name="Boedeker C."/>
            <person name="Pinto D."/>
            <person name="Vollmers J."/>
            <person name="Rivas-Marin E."/>
            <person name="Kohn T."/>
            <person name="Peeters S.H."/>
            <person name="Heuer A."/>
            <person name="Rast P."/>
            <person name="Oberbeckmann S."/>
            <person name="Bunk B."/>
            <person name="Jeske O."/>
            <person name="Meyerdierks A."/>
            <person name="Storesund J.E."/>
            <person name="Kallscheuer N."/>
            <person name="Luecker S."/>
            <person name="Lage O.M."/>
            <person name="Pohl T."/>
            <person name="Merkel B.J."/>
            <person name="Hornburger P."/>
            <person name="Mueller R.-W."/>
            <person name="Bruemmer F."/>
            <person name="Labrenz M."/>
            <person name="Spormann A.M."/>
            <person name="Op den Camp H."/>
            <person name="Overmann J."/>
            <person name="Amann R."/>
            <person name="Jetten M.S.M."/>
            <person name="Mascher T."/>
            <person name="Medema M.H."/>
            <person name="Devos D.P."/>
            <person name="Kaster A.-K."/>
            <person name="Ovreas L."/>
            <person name="Rohde M."/>
            <person name="Galperin M.Y."/>
            <person name="Jogler C."/>
        </authorList>
    </citation>
    <scope>NUCLEOTIDE SEQUENCE [LARGE SCALE GENOMIC DNA]</scope>
    <source>
        <strain evidence="4 5">Poly30</strain>
    </source>
</reference>
<sequence>MRKVVEKLSGEVERLKARKPKTSRTSSKPPSTDGPWTKRFSKKKPSGKKRGGQPGHKGVQRKPAPPEDVNQSNDVLLESCRKCSSRMVRTGATPLHHQVIDIPPVKPRIDEWLLHVSQCTGCGSTERASLPAGVHPSSFGPNLSALVVLLSGEYRMSRRNIQRYIADAHGVEISLGAISNIERRMTNGLEDAHTEALAAVQESPTKHLDETTWRQEGKLAWLWAAVGQTAVCFLIRDSRRAEVAKELIGEEPTGILISDRYAGYSFVGLDQRQVCLAHLLRDFQRMAEGEKELRWISDGLLLAMNDIFRLWHRHRSEDESERISRAELRRWSQPLRTRVLKLLDEGALNRGHETPAMCRGILRTEPSMWTFIHHEGIEPTNNVVERTVRPGVILRKTSLGSQSDRGSRFVERMQTASATLKLTGRSLRDFVLDVAHHVLAGAAAPALLK</sequence>
<dbReference type="NCBIfam" id="NF033517">
    <property type="entry name" value="transpos_IS66"/>
    <property type="match status" value="1"/>
</dbReference>
<accession>A0A518EN87</accession>
<organism evidence="4 5">
    <name type="scientific">Saltatorellus ferox</name>
    <dbReference type="NCBI Taxonomy" id="2528018"/>
    <lineage>
        <taxon>Bacteria</taxon>
        <taxon>Pseudomonadati</taxon>
        <taxon>Planctomycetota</taxon>
        <taxon>Planctomycetia</taxon>
        <taxon>Planctomycetia incertae sedis</taxon>
        <taxon>Saltatorellus</taxon>
    </lineage>
</organism>
<dbReference type="Pfam" id="PF03050">
    <property type="entry name" value="DDE_Tnp_IS66"/>
    <property type="match status" value="1"/>
</dbReference>